<feature type="domain" description="Caspase family p20" evidence="5">
    <location>
        <begin position="5"/>
        <end position="138"/>
    </location>
</feature>
<dbReference type="PANTHER" id="PTHR48169:SF7">
    <property type="entry name" value="CASPASE 10"/>
    <property type="match status" value="1"/>
</dbReference>
<evidence type="ECO:0000256" key="2">
    <source>
        <dbReference type="ARBA" id="ARBA00022703"/>
    </source>
</evidence>
<feature type="domain" description="Caspase family p10" evidence="4">
    <location>
        <begin position="219"/>
        <end position="299"/>
    </location>
</feature>
<dbReference type="PROSITE" id="PS50208">
    <property type="entry name" value="CASPASE_P20"/>
    <property type="match status" value="1"/>
</dbReference>
<dbReference type="GO" id="GO:0051604">
    <property type="term" value="P:protein maturation"/>
    <property type="evidence" value="ECO:0007669"/>
    <property type="project" value="UniProtKB-ARBA"/>
</dbReference>
<evidence type="ECO:0000256" key="3">
    <source>
        <dbReference type="RuleBase" id="RU003971"/>
    </source>
</evidence>
<dbReference type="SMART" id="SM00115">
    <property type="entry name" value="CASc"/>
    <property type="match status" value="1"/>
</dbReference>
<dbReference type="InterPro" id="IPR002138">
    <property type="entry name" value="Pept_C14_p10"/>
</dbReference>
<evidence type="ECO:0000256" key="1">
    <source>
        <dbReference type="ARBA" id="ARBA00010134"/>
    </source>
</evidence>
<dbReference type="GO" id="GO:0043067">
    <property type="term" value="P:regulation of programmed cell death"/>
    <property type="evidence" value="ECO:0007669"/>
    <property type="project" value="UniProtKB-ARBA"/>
</dbReference>
<dbReference type="Pfam" id="PF00656">
    <property type="entry name" value="Peptidase_C14"/>
    <property type="match status" value="1"/>
</dbReference>
<dbReference type="EnsemblMetazoa" id="CLYHEMT015315.1">
    <property type="protein sequence ID" value="CLYHEMP015315.1"/>
    <property type="gene ID" value="CLYHEMG015315"/>
</dbReference>
<keyword evidence="7" id="KW-1185">Reference proteome</keyword>
<evidence type="ECO:0008006" key="8">
    <source>
        <dbReference type="Google" id="ProtNLM"/>
    </source>
</evidence>
<dbReference type="Proteomes" id="UP000594262">
    <property type="component" value="Unplaced"/>
</dbReference>
<evidence type="ECO:0000259" key="4">
    <source>
        <dbReference type="PROSITE" id="PS50207"/>
    </source>
</evidence>
<dbReference type="Gene3D" id="3.40.50.1460">
    <property type="match status" value="1"/>
</dbReference>
<dbReference type="InterPro" id="IPR011600">
    <property type="entry name" value="Pept_C14_caspase"/>
</dbReference>
<dbReference type="PROSITE" id="PS50207">
    <property type="entry name" value="CASPASE_P10"/>
    <property type="match status" value="1"/>
</dbReference>
<dbReference type="PANTHER" id="PTHR48169">
    <property type="entry name" value="DED DOMAIN-CONTAINING PROTEIN"/>
    <property type="match status" value="1"/>
</dbReference>
<comment type="similarity">
    <text evidence="1 3">Belongs to the peptidase C14A family.</text>
</comment>
<evidence type="ECO:0000259" key="5">
    <source>
        <dbReference type="PROSITE" id="PS50208"/>
    </source>
</evidence>
<name>A0A7M5WZ91_9CNID</name>
<dbReference type="GO" id="GO:0006508">
    <property type="term" value="P:proteolysis"/>
    <property type="evidence" value="ECO:0007669"/>
    <property type="project" value="InterPro"/>
</dbReference>
<proteinExistence type="inferred from homology"/>
<dbReference type="OrthoDB" id="5951217at2759"/>
<accession>A0A7M5WZ91</accession>
<dbReference type="GO" id="GO:0005737">
    <property type="term" value="C:cytoplasm"/>
    <property type="evidence" value="ECO:0007669"/>
    <property type="project" value="UniProtKB-ARBA"/>
</dbReference>
<dbReference type="InterPro" id="IPR001309">
    <property type="entry name" value="Pept_C14_p20"/>
</dbReference>
<reference evidence="6" key="1">
    <citation type="submission" date="2021-01" db="UniProtKB">
        <authorList>
            <consortium name="EnsemblMetazoa"/>
        </authorList>
    </citation>
    <scope>IDENTIFICATION</scope>
</reference>
<protein>
    <recommendedName>
        <fullName evidence="8">Caspase family p20 domain-containing protein</fullName>
    </recommendedName>
</protein>
<evidence type="ECO:0000313" key="6">
    <source>
        <dbReference type="EnsemblMetazoa" id="CLYHEMP015315.1"/>
    </source>
</evidence>
<dbReference type="GO" id="GO:0004197">
    <property type="term" value="F:cysteine-type endopeptidase activity"/>
    <property type="evidence" value="ECO:0007669"/>
    <property type="project" value="InterPro"/>
</dbReference>
<sequence>MTTSPRGICLIFNNTFEKPRVVKDSDGRILPKRDGTHIDVEALKNVFSWLKFIAEPYQDFDKKNMLQILGKYRADTRMRTYDCFVCCILSHGFEKGVYCAEGEKIDFSEIRSYFTAENCQTLIGKPKLFLVPAYQGLRNQKVVYIDVFKETEKEWYENNKIILANKPTLNPSILEVRNRKVIFIDSPPNTKIANSKEEQVNNENNISTSSCFPQSISNEADINFFVGATPGTVSLRVADEGTWFVQEVKKVFIKYAENKPWSFLRQKINKNISEKCFDGVKMMSDGGLDTLTKEINFNPGKP</sequence>
<dbReference type="InterPro" id="IPR029030">
    <property type="entry name" value="Caspase-like_dom_sf"/>
</dbReference>
<dbReference type="GO" id="GO:0006915">
    <property type="term" value="P:apoptotic process"/>
    <property type="evidence" value="ECO:0007669"/>
    <property type="project" value="UniProtKB-KW"/>
</dbReference>
<organism evidence="6 7">
    <name type="scientific">Clytia hemisphaerica</name>
    <dbReference type="NCBI Taxonomy" id="252671"/>
    <lineage>
        <taxon>Eukaryota</taxon>
        <taxon>Metazoa</taxon>
        <taxon>Cnidaria</taxon>
        <taxon>Hydrozoa</taxon>
        <taxon>Hydroidolina</taxon>
        <taxon>Leptothecata</taxon>
        <taxon>Obeliida</taxon>
        <taxon>Clytiidae</taxon>
        <taxon>Clytia</taxon>
    </lineage>
</organism>
<evidence type="ECO:0000313" key="7">
    <source>
        <dbReference type="Proteomes" id="UP000594262"/>
    </source>
</evidence>
<keyword evidence="2" id="KW-0053">Apoptosis</keyword>
<dbReference type="SUPFAM" id="SSF52129">
    <property type="entry name" value="Caspase-like"/>
    <property type="match status" value="1"/>
</dbReference>
<dbReference type="AlphaFoldDB" id="A0A7M5WZ91"/>
<dbReference type="InterPro" id="IPR015917">
    <property type="entry name" value="Pept_C14A"/>
</dbReference>